<reference evidence="5" key="1">
    <citation type="submission" date="2016-11" db="EMBL/GenBank/DDBJ databases">
        <authorList>
            <person name="Varghese N."/>
            <person name="Submissions S."/>
        </authorList>
    </citation>
    <scope>NUCLEOTIDE SEQUENCE [LARGE SCALE GENOMIC DNA]</scope>
    <source>
        <strain evidence="5">DSM 10124</strain>
    </source>
</reference>
<dbReference type="Pfam" id="PF01990">
    <property type="entry name" value="ATP-synt_F"/>
    <property type="match status" value="1"/>
</dbReference>
<keyword evidence="2" id="KW-0813">Transport</keyword>
<dbReference type="AlphaFoldDB" id="A0A1M4UVH3"/>
<keyword evidence="5" id="KW-1185">Reference proteome</keyword>
<organism evidence="4 5">
    <name type="scientific">Caloramator proteoclasticus DSM 10124</name>
    <dbReference type="NCBI Taxonomy" id="1121262"/>
    <lineage>
        <taxon>Bacteria</taxon>
        <taxon>Bacillati</taxon>
        <taxon>Bacillota</taxon>
        <taxon>Clostridia</taxon>
        <taxon>Eubacteriales</taxon>
        <taxon>Clostridiaceae</taxon>
        <taxon>Caloramator</taxon>
    </lineage>
</organism>
<keyword evidence="3" id="KW-0406">Ion transport</keyword>
<dbReference type="InterPro" id="IPR008218">
    <property type="entry name" value="ATPase_V1-cplx_f_g_su"/>
</dbReference>
<evidence type="ECO:0000256" key="2">
    <source>
        <dbReference type="ARBA" id="ARBA00022448"/>
    </source>
</evidence>
<proteinExistence type="inferred from homology"/>
<dbReference type="SUPFAM" id="SSF159468">
    <property type="entry name" value="AtpF-like"/>
    <property type="match status" value="1"/>
</dbReference>
<name>A0A1M4UVH3_9CLOT</name>
<sequence length="102" mass="11492">MIIYLISDNRDTLVGLRLAGIKGRVVHERNEAKEALNVALQDKNIGILAITEKAAELIKDEITEIKLKKPYPLIVEIPDRHGSNKDNDYILNYVRNSVGIKV</sequence>
<protein>
    <submittedName>
        <fullName evidence="4">V/A-type H+-transporting ATPase subunit F</fullName>
    </submittedName>
</protein>
<dbReference type="Proteomes" id="UP000184423">
    <property type="component" value="Unassembled WGS sequence"/>
</dbReference>
<dbReference type="GO" id="GO:0046961">
    <property type="term" value="F:proton-transporting ATPase activity, rotational mechanism"/>
    <property type="evidence" value="ECO:0007669"/>
    <property type="project" value="InterPro"/>
</dbReference>
<evidence type="ECO:0000313" key="4">
    <source>
        <dbReference type="EMBL" id="SHE60685.1"/>
    </source>
</evidence>
<evidence type="ECO:0000313" key="5">
    <source>
        <dbReference type="Proteomes" id="UP000184423"/>
    </source>
</evidence>
<dbReference type="RefSeq" id="WP_073247974.1">
    <property type="nucleotide sequence ID" value="NZ_FQVG01000009.1"/>
</dbReference>
<gene>
    <name evidence="4" type="ORF">SAMN02746091_00746</name>
</gene>
<dbReference type="EMBL" id="FQVG01000009">
    <property type="protein sequence ID" value="SHE60685.1"/>
    <property type="molecule type" value="Genomic_DNA"/>
</dbReference>
<evidence type="ECO:0000256" key="1">
    <source>
        <dbReference type="ARBA" id="ARBA00010148"/>
    </source>
</evidence>
<dbReference type="InterPro" id="IPR036906">
    <property type="entry name" value="ATPase_V1_fsu_sf"/>
</dbReference>
<accession>A0A1M4UVH3</accession>
<dbReference type="Gene3D" id="3.40.50.10580">
    <property type="entry name" value="ATPase, V1 complex, subunit F"/>
    <property type="match status" value="1"/>
</dbReference>
<evidence type="ECO:0000256" key="3">
    <source>
        <dbReference type="ARBA" id="ARBA00023065"/>
    </source>
</evidence>
<comment type="similarity">
    <text evidence="1">Belongs to the V-ATPase F subunit family.</text>
</comment>